<dbReference type="EMBL" id="QDEB01117292">
    <property type="protein sequence ID" value="RZB40614.1"/>
    <property type="molecule type" value="Genomic_DNA"/>
</dbReference>
<evidence type="ECO:0000313" key="3">
    <source>
        <dbReference type="Proteomes" id="UP000292052"/>
    </source>
</evidence>
<keyword evidence="1" id="KW-0472">Membrane</keyword>
<name>A0A482VBJ5_ASBVE</name>
<keyword evidence="3" id="KW-1185">Reference proteome</keyword>
<sequence length="152" mass="17644">MEDGLILCKLVLKNFGNVFLPTLLVFLLVKTFIFLVRLNPKGEYQKSLRKFAGIIEATGTSHTILKKHLETFPYEVLIYHEILLHNLVPRLNYCEWFLHNMNDDILVVTFFTDEGLVSLRRQSELTKHENLIERKSSCHNVTAHTANDTMTI</sequence>
<keyword evidence="1" id="KW-1133">Transmembrane helix</keyword>
<dbReference type="OrthoDB" id="10040454at2759"/>
<proteinExistence type="predicted"/>
<reference evidence="2 3" key="1">
    <citation type="submission" date="2017-03" db="EMBL/GenBank/DDBJ databases">
        <title>Genome of the blue death feigning beetle - Asbolus verrucosus.</title>
        <authorList>
            <person name="Rider S.D."/>
        </authorList>
    </citation>
    <scope>NUCLEOTIDE SEQUENCE [LARGE SCALE GENOMIC DNA]</scope>
    <source>
        <strain evidence="2">Butters</strain>
        <tissue evidence="2">Head and leg muscle</tissue>
    </source>
</reference>
<gene>
    <name evidence="2" type="ORF">BDFB_012296</name>
</gene>
<feature type="transmembrane region" description="Helical" evidence="1">
    <location>
        <begin position="18"/>
        <end position="38"/>
    </location>
</feature>
<accession>A0A482VBJ5</accession>
<dbReference type="Proteomes" id="UP000292052">
    <property type="component" value="Unassembled WGS sequence"/>
</dbReference>
<dbReference type="AlphaFoldDB" id="A0A482VBJ5"/>
<evidence type="ECO:0000313" key="2">
    <source>
        <dbReference type="EMBL" id="RZB40614.1"/>
    </source>
</evidence>
<keyword evidence="1" id="KW-0812">Transmembrane</keyword>
<organism evidence="2 3">
    <name type="scientific">Asbolus verrucosus</name>
    <name type="common">Desert ironclad beetle</name>
    <dbReference type="NCBI Taxonomy" id="1661398"/>
    <lineage>
        <taxon>Eukaryota</taxon>
        <taxon>Metazoa</taxon>
        <taxon>Ecdysozoa</taxon>
        <taxon>Arthropoda</taxon>
        <taxon>Hexapoda</taxon>
        <taxon>Insecta</taxon>
        <taxon>Pterygota</taxon>
        <taxon>Neoptera</taxon>
        <taxon>Endopterygota</taxon>
        <taxon>Coleoptera</taxon>
        <taxon>Polyphaga</taxon>
        <taxon>Cucujiformia</taxon>
        <taxon>Tenebrionidae</taxon>
        <taxon>Pimeliinae</taxon>
        <taxon>Asbolus</taxon>
    </lineage>
</organism>
<evidence type="ECO:0000256" key="1">
    <source>
        <dbReference type="SAM" id="Phobius"/>
    </source>
</evidence>
<protein>
    <submittedName>
        <fullName evidence="2">Uncharacterized protein</fullName>
    </submittedName>
</protein>
<comment type="caution">
    <text evidence="2">The sequence shown here is derived from an EMBL/GenBank/DDBJ whole genome shotgun (WGS) entry which is preliminary data.</text>
</comment>